<evidence type="ECO:0000256" key="1">
    <source>
        <dbReference type="ARBA" id="ARBA00022754"/>
    </source>
</evidence>
<keyword evidence="2 4" id="KW-0175">Coiled coil</keyword>
<evidence type="ECO:0000256" key="2">
    <source>
        <dbReference type="ARBA" id="ARBA00023054"/>
    </source>
</evidence>
<dbReference type="PANTHER" id="PTHR23239">
    <property type="entry name" value="INTERMEDIATE FILAMENT"/>
    <property type="match status" value="1"/>
</dbReference>
<dbReference type="PRINTS" id="PR01248">
    <property type="entry name" value="TYPE1KERATIN"/>
</dbReference>
<dbReference type="Gene3D" id="1.20.5.170">
    <property type="match status" value="1"/>
</dbReference>
<dbReference type="AlphaFoldDB" id="V9L895"/>
<feature type="domain" description="IF rod" evidence="5">
    <location>
        <begin position="1"/>
        <end position="216"/>
    </location>
</feature>
<dbReference type="GO" id="GO:0005198">
    <property type="term" value="F:structural molecule activity"/>
    <property type="evidence" value="ECO:0007669"/>
    <property type="project" value="InterPro"/>
</dbReference>
<dbReference type="FunFam" id="1.20.5.500:FF:000001">
    <property type="entry name" value="Type II keratin 23"/>
    <property type="match status" value="1"/>
</dbReference>
<evidence type="ECO:0000256" key="3">
    <source>
        <dbReference type="RuleBase" id="RU000685"/>
    </source>
</evidence>
<reference evidence="6" key="1">
    <citation type="journal article" date="2014" name="Nature">
        <title>Elephant shark genome provides unique insights into gnathostome evolution.</title>
        <authorList>
            <consortium name="International Elephant Shark Genome Sequencing Consortium"/>
            <person name="Venkatesh B."/>
            <person name="Lee A.P."/>
            <person name="Ravi V."/>
            <person name="Maurya A.K."/>
            <person name="Lian M.M."/>
            <person name="Swann J.B."/>
            <person name="Ohta Y."/>
            <person name="Flajnik M.F."/>
            <person name="Sutoh Y."/>
            <person name="Kasahara M."/>
            <person name="Hoon S."/>
            <person name="Gangu V."/>
            <person name="Roy S.W."/>
            <person name="Irimia M."/>
            <person name="Korzh V."/>
            <person name="Kondrychyn I."/>
            <person name="Lim Z.W."/>
            <person name="Tay B.H."/>
            <person name="Tohari S."/>
            <person name="Kong K.W."/>
            <person name="Ho S."/>
            <person name="Lorente-Galdos B."/>
            <person name="Quilez J."/>
            <person name="Marques-Bonet T."/>
            <person name="Raney B.J."/>
            <person name="Ingham P.W."/>
            <person name="Tay A."/>
            <person name="Hillier L.W."/>
            <person name="Minx P."/>
            <person name="Boehm T."/>
            <person name="Wilson R.K."/>
            <person name="Brenner S."/>
            <person name="Warren W.C."/>
        </authorList>
    </citation>
    <scope>NUCLEOTIDE SEQUENCE</scope>
    <source>
        <tissue evidence="6">Muscle</tissue>
    </source>
</reference>
<dbReference type="SUPFAM" id="SSF64593">
    <property type="entry name" value="Intermediate filament protein, coiled coil region"/>
    <property type="match status" value="1"/>
</dbReference>
<evidence type="ECO:0000313" key="6">
    <source>
        <dbReference type="EMBL" id="AFP08438.1"/>
    </source>
</evidence>
<sequence>RQSVEMDIEGLKGLKQEYEMNCKEFANEMSSITEEMSFLRKNHEEELAQLRLQMSGTISVAIDSAANVDLTKVLAEIRAQYEAVTQKNRIEAENWFKEQVETTTVETVKTNEALASSKAELTEYRKQFQSLQAEFDALMSAKLSLEAAIQDTDDRYAAQLQMLMASESHVQQELLRLRADINQQATNYQELLHVKMKLEMEINTYRQLLEGTSLTKDTKESSQSTIQTVTVVEKTVTSGTI</sequence>
<dbReference type="InterPro" id="IPR002957">
    <property type="entry name" value="Keratin_I"/>
</dbReference>
<protein>
    <submittedName>
        <fullName evidence="6">Keratin, type I cytoskeletal 42-like protein</fullName>
    </submittedName>
</protein>
<dbReference type="InterPro" id="IPR018039">
    <property type="entry name" value="IF_conserved"/>
</dbReference>
<proteinExistence type="evidence at transcript level"/>
<feature type="non-terminal residue" evidence="6">
    <location>
        <position position="1"/>
    </location>
</feature>
<dbReference type="SMART" id="SM01391">
    <property type="entry name" value="Filament"/>
    <property type="match status" value="1"/>
</dbReference>
<organism evidence="6">
    <name type="scientific">Callorhinchus milii</name>
    <name type="common">Ghost shark</name>
    <dbReference type="NCBI Taxonomy" id="7868"/>
    <lineage>
        <taxon>Eukaryota</taxon>
        <taxon>Metazoa</taxon>
        <taxon>Chordata</taxon>
        <taxon>Craniata</taxon>
        <taxon>Vertebrata</taxon>
        <taxon>Chondrichthyes</taxon>
        <taxon>Holocephali</taxon>
        <taxon>Chimaeriformes</taxon>
        <taxon>Callorhinchidae</taxon>
        <taxon>Callorhinchus</taxon>
    </lineage>
</organism>
<feature type="coiled-coil region" evidence="4">
    <location>
        <begin position="8"/>
        <end position="42"/>
    </location>
</feature>
<dbReference type="PANTHER" id="PTHR23239:SF366">
    <property type="entry name" value="KERATIN, TYPE I CYTOSKELETAL 47 KDA"/>
    <property type="match status" value="1"/>
</dbReference>
<name>V9L895_CALMI</name>
<keyword evidence="1 3" id="KW-0403">Intermediate filament</keyword>
<feature type="coiled-coil region" evidence="4">
    <location>
        <begin position="114"/>
        <end position="141"/>
    </location>
</feature>
<dbReference type="Pfam" id="PF00038">
    <property type="entry name" value="Filament"/>
    <property type="match status" value="1"/>
</dbReference>
<accession>V9L895</accession>
<evidence type="ECO:0000259" key="5">
    <source>
        <dbReference type="PROSITE" id="PS51842"/>
    </source>
</evidence>
<dbReference type="PROSITE" id="PS51842">
    <property type="entry name" value="IF_ROD_2"/>
    <property type="match status" value="1"/>
</dbReference>
<dbReference type="PROSITE" id="PS00226">
    <property type="entry name" value="IF_ROD_1"/>
    <property type="match status" value="1"/>
</dbReference>
<dbReference type="Gene3D" id="1.20.5.1160">
    <property type="entry name" value="Vasodilator-stimulated phosphoprotein"/>
    <property type="match status" value="1"/>
</dbReference>
<dbReference type="GO" id="GO:0005882">
    <property type="term" value="C:intermediate filament"/>
    <property type="evidence" value="ECO:0007669"/>
    <property type="project" value="UniProtKB-KW"/>
</dbReference>
<dbReference type="EMBL" id="JW875921">
    <property type="protein sequence ID" value="AFP08438.1"/>
    <property type="molecule type" value="mRNA"/>
</dbReference>
<dbReference type="Gene3D" id="1.20.5.500">
    <property type="entry name" value="Single helix bin"/>
    <property type="match status" value="1"/>
</dbReference>
<comment type="similarity">
    <text evidence="3">Belongs to the intermediate filament family.</text>
</comment>
<evidence type="ECO:0000256" key="4">
    <source>
        <dbReference type="SAM" id="Coils"/>
    </source>
</evidence>
<dbReference type="InterPro" id="IPR039008">
    <property type="entry name" value="IF_rod_dom"/>
</dbReference>